<evidence type="ECO:0000313" key="1">
    <source>
        <dbReference type="EMBL" id="EJK73762.1"/>
    </source>
</evidence>
<proteinExistence type="predicted"/>
<sequence>MLLHPFEHICSSPASRPFENRRFVKPQQLAGLEVQRVSEHAFLIKISFLEGRAQFNHSTLKYELIELTILQKSIN</sequence>
<gene>
    <name evidence="1" type="ORF">THAOC_04596</name>
</gene>
<protein>
    <submittedName>
        <fullName evidence="1">Uncharacterized protein</fullName>
    </submittedName>
</protein>
<keyword evidence="2" id="KW-1185">Reference proteome</keyword>
<dbReference type="EMBL" id="AGNL01004234">
    <property type="protein sequence ID" value="EJK73762.1"/>
    <property type="molecule type" value="Genomic_DNA"/>
</dbReference>
<accession>K0TNS6</accession>
<evidence type="ECO:0000313" key="2">
    <source>
        <dbReference type="Proteomes" id="UP000266841"/>
    </source>
</evidence>
<reference evidence="1 2" key="1">
    <citation type="journal article" date="2012" name="Genome Biol.">
        <title>Genome and low-iron response of an oceanic diatom adapted to chronic iron limitation.</title>
        <authorList>
            <person name="Lommer M."/>
            <person name="Specht M."/>
            <person name="Roy A.S."/>
            <person name="Kraemer L."/>
            <person name="Andreson R."/>
            <person name="Gutowska M.A."/>
            <person name="Wolf J."/>
            <person name="Bergner S.V."/>
            <person name="Schilhabel M.B."/>
            <person name="Klostermeier U.C."/>
            <person name="Beiko R.G."/>
            <person name="Rosenstiel P."/>
            <person name="Hippler M."/>
            <person name="Laroche J."/>
        </authorList>
    </citation>
    <scope>NUCLEOTIDE SEQUENCE [LARGE SCALE GENOMIC DNA]</scope>
    <source>
        <strain evidence="1 2">CCMP1005</strain>
    </source>
</reference>
<dbReference type="Proteomes" id="UP000266841">
    <property type="component" value="Unassembled WGS sequence"/>
</dbReference>
<name>K0TNS6_THAOC</name>
<comment type="caution">
    <text evidence="1">The sequence shown here is derived from an EMBL/GenBank/DDBJ whole genome shotgun (WGS) entry which is preliminary data.</text>
</comment>
<dbReference type="AlphaFoldDB" id="K0TNS6"/>
<organism evidence="1 2">
    <name type="scientific">Thalassiosira oceanica</name>
    <name type="common">Marine diatom</name>
    <dbReference type="NCBI Taxonomy" id="159749"/>
    <lineage>
        <taxon>Eukaryota</taxon>
        <taxon>Sar</taxon>
        <taxon>Stramenopiles</taxon>
        <taxon>Ochrophyta</taxon>
        <taxon>Bacillariophyta</taxon>
        <taxon>Coscinodiscophyceae</taxon>
        <taxon>Thalassiosirophycidae</taxon>
        <taxon>Thalassiosirales</taxon>
        <taxon>Thalassiosiraceae</taxon>
        <taxon>Thalassiosira</taxon>
    </lineage>
</organism>